<name>A0A0S4LJS5_9BACT</name>
<dbReference type="GO" id="GO:0016042">
    <property type="term" value="P:lipid catabolic process"/>
    <property type="evidence" value="ECO:0007669"/>
    <property type="project" value="UniProtKB-KW"/>
</dbReference>
<keyword evidence="5" id="KW-0442">Lipid degradation</keyword>
<dbReference type="CDD" id="cd09172">
    <property type="entry name" value="PLDc_Nuc_like_unchar1_1"/>
    <property type="match status" value="1"/>
</dbReference>
<keyword evidence="10" id="KW-1185">Reference proteome</keyword>
<comment type="catalytic activity">
    <reaction evidence="1">
        <text>a 1,2-diacyl-sn-glycero-3-phosphocholine + H2O = a 1,2-diacyl-sn-glycero-3-phosphate + choline + H(+)</text>
        <dbReference type="Rhea" id="RHEA:14445"/>
        <dbReference type="ChEBI" id="CHEBI:15354"/>
        <dbReference type="ChEBI" id="CHEBI:15377"/>
        <dbReference type="ChEBI" id="CHEBI:15378"/>
        <dbReference type="ChEBI" id="CHEBI:57643"/>
        <dbReference type="ChEBI" id="CHEBI:58608"/>
        <dbReference type="EC" id="3.1.4.4"/>
    </reaction>
</comment>
<dbReference type="STRING" id="1742973.COMA2_40053"/>
<dbReference type="PANTHER" id="PTHR43856:SF1">
    <property type="entry name" value="MITOCHONDRIAL CARDIOLIPIN HYDROLASE"/>
    <property type="match status" value="1"/>
</dbReference>
<evidence type="ECO:0000256" key="2">
    <source>
        <dbReference type="ARBA" id="ARBA00008664"/>
    </source>
</evidence>
<gene>
    <name evidence="9" type="ORF">COMA2_40053</name>
</gene>
<comment type="similarity">
    <text evidence="2">Belongs to the phospholipase D family.</text>
</comment>
<evidence type="ECO:0000259" key="8">
    <source>
        <dbReference type="PROSITE" id="PS50035"/>
    </source>
</evidence>
<evidence type="ECO:0000256" key="4">
    <source>
        <dbReference type="ARBA" id="ARBA00022801"/>
    </source>
</evidence>
<evidence type="ECO:0000256" key="3">
    <source>
        <dbReference type="ARBA" id="ARBA00012027"/>
    </source>
</evidence>
<dbReference type="Proteomes" id="UP000198736">
    <property type="component" value="Unassembled WGS sequence"/>
</dbReference>
<dbReference type="Gene3D" id="3.30.870.10">
    <property type="entry name" value="Endonuclease Chain A"/>
    <property type="match status" value="2"/>
</dbReference>
<sequence length="605" mass="69225">MRIYAKSNNGEFEARIISGTRTILMAINCHEARRRGLRGFAFFRKGPDDEAGKYLRSQKVFESIVPNPKELVNGKPPVFRTDKHPVQSFLWSDYAATPSTNYTMRIMPMYGPIDSMGAPPNDMIEFAVKTEAEDDSNGHGIWFNRGAIASQHFAKEFGDIKPSPQQLDDLTQPVTRWLSRSLAEACLQFINETPPGEALRACLYEFTYKPILNAFKAAVDRGVDVQISYHKTSANDKAIQTAQLPRKAHKKQVLFPRTVPKIPHNKFIVRLSGNKPISVWTGSTNITPSGFLGQTNVGHKISDASTATTYFDYWKEISKDPDTSTSKSVVTRITPHPEEVPANNSITVVFSPRQRAAMLDWYANRILDAEQSVMFTAAFGVNEKLILPLAKDREFLRFVLMEKRPNKDMATRLRADKDVIISYGADLGQTTVYTNKKFKKQKIKNFSLDKWFWEEEHYRKSGNIFYVHTKFLLIDPLSDDPLVCTGSANFSNNSLTANDENMLIIRGDKRVADIYLTEFDRIFRHFYFRDVANEIEVRGHKATGAFLDETDEWTNSYFKPDAFKTRRREMFFAKPEPTWVTNAEKRPKDETKRDGDKPITRRKTN</sequence>
<dbReference type="GO" id="GO:0006793">
    <property type="term" value="P:phosphorus metabolic process"/>
    <property type="evidence" value="ECO:0007669"/>
    <property type="project" value="UniProtKB-ARBA"/>
</dbReference>
<keyword evidence="4" id="KW-0378">Hydrolase</keyword>
<dbReference type="Pfam" id="PF13091">
    <property type="entry name" value="PLDc_2"/>
    <property type="match status" value="2"/>
</dbReference>
<dbReference type="EC" id="3.1.4.4" evidence="3"/>
<dbReference type="PANTHER" id="PTHR43856">
    <property type="entry name" value="CARDIOLIPIN HYDROLASE"/>
    <property type="match status" value="1"/>
</dbReference>
<keyword evidence="6" id="KW-0443">Lipid metabolism</keyword>
<evidence type="ECO:0000313" key="10">
    <source>
        <dbReference type="Proteomes" id="UP000198736"/>
    </source>
</evidence>
<dbReference type="OrthoDB" id="9789376at2"/>
<dbReference type="PROSITE" id="PS50035">
    <property type="entry name" value="PLD"/>
    <property type="match status" value="1"/>
</dbReference>
<feature type="compositionally biased region" description="Basic and acidic residues" evidence="7">
    <location>
        <begin position="583"/>
        <end position="599"/>
    </location>
</feature>
<dbReference type="InterPro" id="IPR051406">
    <property type="entry name" value="PLD_domain"/>
</dbReference>
<accession>A0A0S4LJS5</accession>
<evidence type="ECO:0000313" key="9">
    <source>
        <dbReference type="EMBL" id="CUS37841.1"/>
    </source>
</evidence>
<feature type="region of interest" description="Disordered" evidence="7">
    <location>
        <begin position="578"/>
        <end position="605"/>
    </location>
</feature>
<dbReference type="RefSeq" id="WP_090899616.1">
    <property type="nucleotide sequence ID" value="NZ_CZPZ01000031.1"/>
</dbReference>
<evidence type="ECO:0000256" key="7">
    <source>
        <dbReference type="SAM" id="MobiDB-lite"/>
    </source>
</evidence>
<dbReference type="EMBL" id="CZPZ01000031">
    <property type="protein sequence ID" value="CUS37841.1"/>
    <property type="molecule type" value="Genomic_DNA"/>
</dbReference>
<evidence type="ECO:0000256" key="6">
    <source>
        <dbReference type="ARBA" id="ARBA00023098"/>
    </source>
</evidence>
<organism evidence="9 10">
    <name type="scientific">Candidatus Nitrospira nitrificans</name>
    <dbReference type="NCBI Taxonomy" id="1742973"/>
    <lineage>
        <taxon>Bacteria</taxon>
        <taxon>Pseudomonadati</taxon>
        <taxon>Nitrospirota</taxon>
        <taxon>Nitrospiria</taxon>
        <taxon>Nitrospirales</taxon>
        <taxon>Nitrospiraceae</taxon>
        <taxon>Nitrospira</taxon>
    </lineage>
</organism>
<dbReference type="GO" id="GO:0016891">
    <property type="term" value="F:RNA endonuclease activity producing 5'-phosphomonoesters, hydrolytic mechanism"/>
    <property type="evidence" value="ECO:0007669"/>
    <property type="project" value="TreeGrafter"/>
</dbReference>
<evidence type="ECO:0000256" key="1">
    <source>
        <dbReference type="ARBA" id="ARBA00000798"/>
    </source>
</evidence>
<dbReference type="AlphaFoldDB" id="A0A0S4LJS5"/>
<dbReference type="InterPro" id="IPR025202">
    <property type="entry name" value="PLD-like_dom"/>
</dbReference>
<evidence type="ECO:0000256" key="5">
    <source>
        <dbReference type="ARBA" id="ARBA00022963"/>
    </source>
</evidence>
<dbReference type="GO" id="GO:0004630">
    <property type="term" value="F:phospholipase D activity"/>
    <property type="evidence" value="ECO:0007669"/>
    <property type="project" value="UniProtKB-EC"/>
</dbReference>
<protein>
    <recommendedName>
        <fullName evidence="3">phospholipase D</fullName>
        <ecNumber evidence="3">3.1.4.4</ecNumber>
    </recommendedName>
</protein>
<dbReference type="InterPro" id="IPR001736">
    <property type="entry name" value="PLipase_D/transphosphatidylase"/>
</dbReference>
<proteinExistence type="inferred from homology"/>
<feature type="domain" description="PLD phosphodiesterase" evidence="8">
    <location>
        <begin position="463"/>
        <end position="494"/>
    </location>
</feature>
<reference evidence="10" key="1">
    <citation type="submission" date="2015-10" db="EMBL/GenBank/DDBJ databases">
        <authorList>
            <person name="Luecker S."/>
            <person name="Luecker S."/>
        </authorList>
    </citation>
    <scope>NUCLEOTIDE SEQUENCE [LARGE SCALE GENOMIC DNA]</scope>
</reference>
<dbReference type="SUPFAM" id="SSF56024">
    <property type="entry name" value="Phospholipase D/nuclease"/>
    <property type="match status" value="3"/>
</dbReference>